<keyword evidence="3" id="KW-0408">Iron</keyword>
<evidence type="ECO:0000256" key="1">
    <source>
        <dbReference type="ARBA" id="ARBA00022485"/>
    </source>
</evidence>
<dbReference type="GO" id="GO:0051539">
    <property type="term" value="F:4 iron, 4 sulfur cluster binding"/>
    <property type="evidence" value="ECO:0007669"/>
    <property type="project" value="UniProtKB-KW"/>
</dbReference>
<accession>A0A1Q9GLL0</accession>
<organism evidence="6 7">
    <name type="scientific">Photobacterium proteolyticum</name>
    <dbReference type="NCBI Taxonomy" id="1903952"/>
    <lineage>
        <taxon>Bacteria</taxon>
        <taxon>Pseudomonadati</taxon>
        <taxon>Pseudomonadota</taxon>
        <taxon>Gammaproteobacteria</taxon>
        <taxon>Vibrionales</taxon>
        <taxon>Vibrionaceae</taxon>
        <taxon>Photobacterium</taxon>
    </lineage>
</organism>
<evidence type="ECO:0000256" key="4">
    <source>
        <dbReference type="ARBA" id="ARBA00023014"/>
    </source>
</evidence>
<comment type="caution">
    <text evidence="6">The sequence shown here is derived from an EMBL/GenBank/DDBJ whole genome shotgun (WGS) entry which is preliminary data.</text>
</comment>
<dbReference type="InterPro" id="IPR017896">
    <property type="entry name" value="4Fe4S_Fe-S-bd"/>
</dbReference>
<sequence>MTQFVRVIDLERCIGCRACSAACSVENQCAPDTPWQVVHNYEIGKYPNVREKFVPMGCMHCENAPCEKVCHEIDVHAITTNEYGIVLFDYDKCISCGYCESVCPYGVPQFQKKRETLYVDEDPTPYEALPMESKHPLHRKKQGVAQKCTSCWHKIEKAIEDNSVEQVGIAPQYTPTCDLVCPVDARAFGNVDDTDSKVAQWIGEKKAEQMKKEYGTLPRVYYISSGGGD</sequence>
<protein>
    <submittedName>
        <fullName evidence="6">4Fe-4S ferredoxin</fullName>
    </submittedName>
</protein>
<dbReference type="PROSITE" id="PS00198">
    <property type="entry name" value="4FE4S_FER_1"/>
    <property type="match status" value="1"/>
</dbReference>
<evidence type="ECO:0000256" key="3">
    <source>
        <dbReference type="ARBA" id="ARBA00023004"/>
    </source>
</evidence>
<dbReference type="Pfam" id="PF13247">
    <property type="entry name" value="Fer4_11"/>
    <property type="match status" value="1"/>
</dbReference>
<feature type="domain" description="4Fe-4S ferredoxin-type" evidence="5">
    <location>
        <begin position="84"/>
        <end position="113"/>
    </location>
</feature>
<dbReference type="InterPro" id="IPR050954">
    <property type="entry name" value="ET_IronSulfur_Cluster-Binding"/>
</dbReference>
<dbReference type="SUPFAM" id="SSF54862">
    <property type="entry name" value="4Fe-4S ferredoxins"/>
    <property type="match status" value="1"/>
</dbReference>
<evidence type="ECO:0000259" key="5">
    <source>
        <dbReference type="PROSITE" id="PS51379"/>
    </source>
</evidence>
<dbReference type="PANTHER" id="PTHR43177">
    <property type="entry name" value="PROTEIN NRFC"/>
    <property type="match status" value="1"/>
</dbReference>
<dbReference type="Gene3D" id="3.30.70.20">
    <property type="match status" value="2"/>
</dbReference>
<keyword evidence="2" id="KW-0479">Metal-binding</keyword>
<dbReference type="OrthoDB" id="9779457at2"/>
<dbReference type="Proteomes" id="UP000186905">
    <property type="component" value="Unassembled WGS sequence"/>
</dbReference>
<keyword evidence="1" id="KW-0004">4Fe-4S</keyword>
<dbReference type="Pfam" id="PF12797">
    <property type="entry name" value="Fer4_2"/>
    <property type="match status" value="1"/>
</dbReference>
<dbReference type="STRING" id="1903952.BIT28_22515"/>
<keyword evidence="7" id="KW-1185">Reference proteome</keyword>
<dbReference type="GO" id="GO:0046872">
    <property type="term" value="F:metal ion binding"/>
    <property type="evidence" value="ECO:0007669"/>
    <property type="project" value="UniProtKB-KW"/>
</dbReference>
<feature type="domain" description="4Fe-4S ferredoxin-type" evidence="5">
    <location>
        <begin position="4"/>
        <end position="34"/>
    </location>
</feature>
<evidence type="ECO:0000256" key="2">
    <source>
        <dbReference type="ARBA" id="ARBA00022723"/>
    </source>
</evidence>
<evidence type="ECO:0000313" key="6">
    <source>
        <dbReference type="EMBL" id="OLQ75416.1"/>
    </source>
</evidence>
<gene>
    <name evidence="6" type="ORF">BIT28_22515</name>
</gene>
<evidence type="ECO:0000313" key="7">
    <source>
        <dbReference type="Proteomes" id="UP000186905"/>
    </source>
</evidence>
<dbReference type="AlphaFoldDB" id="A0A1Q9GLL0"/>
<dbReference type="RefSeq" id="WP_075764356.1">
    <property type="nucleotide sequence ID" value="NZ_MJIL01000075.1"/>
</dbReference>
<name>A0A1Q9GLL0_9GAMM</name>
<proteinExistence type="predicted"/>
<keyword evidence="4" id="KW-0411">Iron-sulfur</keyword>
<reference evidence="6 7" key="1">
    <citation type="submission" date="2016-09" db="EMBL/GenBank/DDBJ databases">
        <title>Photobacterium proteolyticum sp. nov. a protease producing bacterium isolated from ocean sediments of Laizhou Bay.</title>
        <authorList>
            <person name="Li Y."/>
        </authorList>
    </citation>
    <scope>NUCLEOTIDE SEQUENCE [LARGE SCALE GENOMIC DNA]</scope>
    <source>
        <strain evidence="6 7">13-12</strain>
    </source>
</reference>
<dbReference type="EMBL" id="MJIL01000075">
    <property type="protein sequence ID" value="OLQ75416.1"/>
    <property type="molecule type" value="Genomic_DNA"/>
</dbReference>
<dbReference type="PROSITE" id="PS51379">
    <property type="entry name" value="4FE4S_FER_2"/>
    <property type="match status" value="2"/>
</dbReference>
<dbReference type="InterPro" id="IPR017900">
    <property type="entry name" value="4Fe4S_Fe_S_CS"/>
</dbReference>
<dbReference type="CDD" id="cd10551">
    <property type="entry name" value="PsrB"/>
    <property type="match status" value="1"/>
</dbReference>
<dbReference type="PANTHER" id="PTHR43177:SF3">
    <property type="entry name" value="PROTEIN NRFC HOMOLOG"/>
    <property type="match status" value="1"/>
</dbReference>